<evidence type="ECO:0000313" key="18">
    <source>
        <dbReference type="Proteomes" id="UP000729402"/>
    </source>
</evidence>
<evidence type="ECO:0000256" key="9">
    <source>
        <dbReference type="ARBA" id="ARBA00022840"/>
    </source>
</evidence>
<dbReference type="FunFam" id="1.10.1410.10:FF:000001">
    <property type="entry name" value="Putative poly(A) polymerase gamma"/>
    <property type="match status" value="1"/>
</dbReference>
<feature type="domain" description="Poly(A) polymerase central" evidence="15">
    <location>
        <begin position="208"/>
        <end position="357"/>
    </location>
</feature>
<comment type="function">
    <text evidence="12">Polymerase that creates the 3'-poly(A) tail of mRNA's.</text>
</comment>
<dbReference type="CDD" id="cd05402">
    <property type="entry name" value="NT_PAP_TUTase"/>
    <property type="match status" value="1"/>
</dbReference>
<evidence type="ECO:0000259" key="16">
    <source>
        <dbReference type="Pfam" id="PF20750"/>
    </source>
</evidence>
<comment type="cofactor">
    <cofactor evidence="2">
        <name>Mg(2+)</name>
        <dbReference type="ChEBI" id="CHEBI:18420"/>
    </cofactor>
</comment>
<dbReference type="Pfam" id="PF20750">
    <property type="entry name" value="PAP_NTPase"/>
    <property type="match status" value="2"/>
</dbReference>
<comment type="similarity">
    <text evidence="4 12">Belongs to the poly(A) polymerase family.</text>
</comment>
<dbReference type="PIRSF" id="PIRSF018425">
    <property type="entry name" value="PolyA_polymerase"/>
    <property type="match status" value="1"/>
</dbReference>
<evidence type="ECO:0000256" key="4">
    <source>
        <dbReference type="ARBA" id="ARBA00010912"/>
    </source>
</evidence>
<dbReference type="PANTHER" id="PTHR10682:SF26">
    <property type="entry name" value="POLY(A) POLYMERASE"/>
    <property type="match status" value="1"/>
</dbReference>
<comment type="subcellular location">
    <subcellularLocation>
        <location evidence="3 12">Nucleus</location>
    </subcellularLocation>
</comment>
<dbReference type="EC" id="2.7.7.19" evidence="12"/>
<dbReference type="AlphaFoldDB" id="A0A8J5W5X8"/>
<dbReference type="InterPro" id="IPR007010">
    <property type="entry name" value="PolA_pol_RNA-bd_dom"/>
</dbReference>
<dbReference type="GO" id="GO:0003723">
    <property type="term" value="F:RNA binding"/>
    <property type="evidence" value="ECO:0007669"/>
    <property type="project" value="InterPro"/>
</dbReference>
<evidence type="ECO:0000256" key="11">
    <source>
        <dbReference type="ARBA" id="ARBA00023242"/>
    </source>
</evidence>
<reference evidence="17" key="1">
    <citation type="journal article" date="2021" name="bioRxiv">
        <title>Whole Genome Assembly and Annotation of Northern Wild Rice, Zizania palustris L., Supports a Whole Genome Duplication in the Zizania Genus.</title>
        <authorList>
            <person name="Haas M."/>
            <person name="Kono T."/>
            <person name="Macchietto M."/>
            <person name="Millas R."/>
            <person name="McGilp L."/>
            <person name="Shao M."/>
            <person name="Duquette J."/>
            <person name="Hirsch C.N."/>
            <person name="Kimball J."/>
        </authorList>
    </citation>
    <scope>NUCLEOTIDE SEQUENCE</scope>
    <source>
        <tissue evidence="17">Fresh leaf tissue</tissue>
    </source>
</reference>
<evidence type="ECO:0000256" key="7">
    <source>
        <dbReference type="ARBA" id="ARBA00022723"/>
    </source>
</evidence>
<accession>A0A8J5W5X8</accession>
<dbReference type="InterPro" id="IPR014492">
    <property type="entry name" value="PolyA_polymerase"/>
</dbReference>
<evidence type="ECO:0000256" key="1">
    <source>
        <dbReference type="ARBA" id="ARBA00001936"/>
    </source>
</evidence>
<keyword evidence="11 12" id="KW-0539">Nucleus</keyword>
<evidence type="ECO:0000313" key="17">
    <source>
        <dbReference type="EMBL" id="KAG8082953.1"/>
    </source>
</evidence>
<evidence type="ECO:0000256" key="10">
    <source>
        <dbReference type="ARBA" id="ARBA00022842"/>
    </source>
</evidence>
<keyword evidence="7" id="KW-0479">Metal-binding</keyword>
<feature type="domain" description="Polymerase nucleotidyl transferase" evidence="13">
    <location>
        <begin position="101"/>
        <end position="138"/>
    </location>
</feature>
<gene>
    <name evidence="17" type="ORF">GUJ93_ZPchr0014g47011</name>
</gene>
<dbReference type="GO" id="GO:0005634">
    <property type="term" value="C:nucleus"/>
    <property type="evidence" value="ECO:0007669"/>
    <property type="project" value="UniProtKB-SubCell"/>
</dbReference>
<dbReference type="PANTHER" id="PTHR10682">
    <property type="entry name" value="POLY A POLYMERASE"/>
    <property type="match status" value="1"/>
</dbReference>
<evidence type="ECO:0000259" key="14">
    <source>
        <dbReference type="Pfam" id="PF04926"/>
    </source>
</evidence>
<keyword evidence="8 12" id="KW-0547">Nucleotide-binding</keyword>
<keyword evidence="5 12" id="KW-0507">mRNA processing</keyword>
<dbReference type="GO" id="GO:0006397">
    <property type="term" value="P:mRNA processing"/>
    <property type="evidence" value="ECO:0007669"/>
    <property type="project" value="UniProtKB-KW"/>
</dbReference>
<evidence type="ECO:0000256" key="6">
    <source>
        <dbReference type="ARBA" id="ARBA00022679"/>
    </source>
</evidence>
<keyword evidence="6 12" id="KW-0808">Transferase</keyword>
<evidence type="ECO:0000256" key="2">
    <source>
        <dbReference type="ARBA" id="ARBA00001946"/>
    </source>
</evidence>
<evidence type="ECO:0000256" key="3">
    <source>
        <dbReference type="ARBA" id="ARBA00004123"/>
    </source>
</evidence>
<dbReference type="InterPro" id="IPR007012">
    <property type="entry name" value="PolA_pol_cen_dom"/>
</dbReference>
<dbReference type="Pfam" id="PF04926">
    <property type="entry name" value="PAP_RNA-bind"/>
    <property type="match status" value="1"/>
</dbReference>
<keyword evidence="10" id="KW-0460">Magnesium</keyword>
<feature type="domain" description="Poly(A) polymerase nucleotidyltransferase" evidence="16">
    <location>
        <begin position="156"/>
        <end position="202"/>
    </location>
</feature>
<evidence type="ECO:0000259" key="15">
    <source>
        <dbReference type="Pfam" id="PF04928"/>
    </source>
</evidence>
<dbReference type="Pfam" id="PF01909">
    <property type="entry name" value="NTP_transf_2"/>
    <property type="match status" value="1"/>
</dbReference>
<proteinExistence type="inferred from homology"/>
<dbReference type="InterPro" id="IPR048840">
    <property type="entry name" value="PolA_pol_NTPase"/>
</dbReference>
<keyword evidence="9 12" id="KW-0067">ATP-binding</keyword>
<dbReference type="EMBL" id="JAAALK010000086">
    <property type="protein sequence ID" value="KAG8082953.1"/>
    <property type="molecule type" value="Genomic_DNA"/>
</dbReference>
<dbReference type="Pfam" id="PF04928">
    <property type="entry name" value="PAP_central"/>
    <property type="match status" value="1"/>
</dbReference>
<feature type="domain" description="Poly(A) polymerase RNA-binding" evidence="14">
    <location>
        <begin position="360"/>
        <end position="417"/>
    </location>
</feature>
<name>A0A8J5W5X8_ZIZPA</name>
<comment type="cofactor">
    <cofactor evidence="1">
        <name>Mn(2+)</name>
        <dbReference type="ChEBI" id="CHEBI:29035"/>
    </cofactor>
</comment>
<dbReference type="InterPro" id="IPR002934">
    <property type="entry name" value="Polymerase_NTP_transf_dom"/>
</dbReference>
<reference evidence="17" key="2">
    <citation type="submission" date="2021-02" db="EMBL/GenBank/DDBJ databases">
        <authorList>
            <person name="Kimball J.A."/>
            <person name="Haas M.W."/>
            <person name="Macchietto M."/>
            <person name="Kono T."/>
            <person name="Duquette J."/>
            <person name="Shao M."/>
        </authorList>
    </citation>
    <scope>NUCLEOTIDE SEQUENCE</scope>
    <source>
        <tissue evidence="17">Fresh leaf tissue</tissue>
    </source>
</reference>
<evidence type="ECO:0000256" key="12">
    <source>
        <dbReference type="PIRNR" id="PIRNR018425"/>
    </source>
</evidence>
<dbReference type="GO" id="GO:0046872">
    <property type="term" value="F:metal ion binding"/>
    <property type="evidence" value="ECO:0007669"/>
    <property type="project" value="UniProtKB-KW"/>
</dbReference>
<comment type="catalytic activity">
    <reaction evidence="12">
        <text>RNA(n) + ATP = RNA(n)-3'-adenine ribonucleotide + diphosphate</text>
        <dbReference type="Rhea" id="RHEA:11332"/>
        <dbReference type="Rhea" id="RHEA-COMP:14527"/>
        <dbReference type="Rhea" id="RHEA-COMP:17347"/>
        <dbReference type="ChEBI" id="CHEBI:30616"/>
        <dbReference type="ChEBI" id="CHEBI:33019"/>
        <dbReference type="ChEBI" id="CHEBI:140395"/>
        <dbReference type="ChEBI" id="CHEBI:173115"/>
        <dbReference type="EC" id="2.7.7.19"/>
    </reaction>
</comment>
<dbReference type="OrthoDB" id="412748at2759"/>
<keyword evidence="18" id="KW-1185">Reference proteome</keyword>
<sequence>MASPPQCVVTEAISLVGPTSVDLETTAHLETLLQEAGLYETPDETAVREDVLRELQGIIDRWVKFLTDQRGYSDGQGFGIRTEWSEIHGNSPISNLADKATALVLPFGSYRLGVHGRSSDIDALVVGPSYVNRDRDFFTVLAGVLASTEGVTELQPVDLLYANVGLPVVPSDLDLRDRKVLRVATVRSLNGVRVADKILRLVPDAAAFRTTLRCVKHWAKARGVYSNVGGFLGGVGWAILVARVCQLFPNASPSMLLPRFFRTFAQWKWPNPVMLRAIEHDDGELGLHLPVWDPRRNPRDRTHLMPIITPAYPCMNSAYNVSHATLRVIKEQIAIGDAVCQEIVKAGGAGGWGALFQPFNFFNAYKSFLQVDVTVTGGDDDLREWKGWVESRLRQLAARTEADTSGTLLCHLHPQSYAA</sequence>
<protein>
    <recommendedName>
        <fullName evidence="12">Poly(A) polymerase</fullName>
        <ecNumber evidence="12">2.7.7.19</ecNumber>
    </recommendedName>
</protein>
<comment type="caution">
    <text evidence="17">The sequence shown here is derived from an EMBL/GenBank/DDBJ whole genome shotgun (WGS) entry which is preliminary data.</text>
</comment>
<dbReference type="Proteomes" id="UP000729402">
    <property type="component" value="Unassembled WGS sequence"/>
</dbReference>
<evidence type="ECO:0000259" key="13">
    <source>
        <dbReference type="Pfam" id="PF01909"/>
    </source>
</evidence>
<dbReference type="GO" id="GO:1990817">
    <property type="term" value="F:poly(A) RNA polymerase activity"/>
    <property type="evidence" value="ECO:0007669"/>
    <property type="project" value="UniProtKB-EC"/>
</dbReference>
<evidence type="ECO:0000256" key="5">
    <source>
        <dbReference type="ARBA" id="ARBA00022664"/>
    </source>
</evidence>
<feature type="domain" description="Poly(A) polymerase nucleotidyltransferase" evidence="16">
    <location>
        <begin position="9"/>
        <end position="74"/>
    </location>
</feature>
<organism evidence="17 18">
    <name type="scientific">Zizania palustris</name>
    <name type="common">Northern wild rice</name>
    <dbReference type="NCBI Taxonomy" id="103762"/>
    <lineage>
        <taxon>Eukaryota</taxon>
        <taxon>Viridiplantae</taxon>
        <taxon>Streptophyta</taxon>
        <taxon>Embryophyta</taxon>
        <taxon>Tracheophyta</taxon>
        <taxon>Spermatophyta</taxon>
        <taxon>Magnoliopsida</taxon>
        <taxon>Liliopsida</taxon>
        <taxon>Poales</taxon>
        <taxon>Poaceae</taxon>
        <taxon>BOP clade</taxon>
        <taxon>Oryzoideae</taxon>
        <taxon>Oryzeae</taxon>
        <taxon>Zizaniinae</taxon>
        <taxon>Zizania</taxon>
    </lineage>
</organism>
<evidence type="ECO:0000256" key="8">
    <source>
        <dbReference type="ARBA" id="ARBA00022741"/>
    </source>
</evidence>
<dbReference type="GO" id="GO:0005524">
    <property type="term" value="F:ATP binding"/>
    <property type="evidence" value="ECO:0007669"/>
    <property type="project" value="UniProtKB-KW"/>
</dbReference>